<feature type="domain" description="Metaxin glutathione S-transferase" evidence="3">
    <location>
        <begin position="197"/>
        <end position="244"/>
    </location>
</feature>
<dbReference type="InterPro" id="IPR033468">
    <property type="entry name" value="Metaxin_GST"/>
</dbReference>
<dbReference type="AlphaFoldDB" id="A0AAE0K244"/>
<dbReference type="Pfam" id="PF17172">
    <property type="entry name" value="GST_N_4"/>
    <property type="match status" value="1"/>
</dbReference>
<dbReference type="SFLD" id="SFLDS00019">
    <property type="entry name" value="Glutathione_Transferase_(cytos"/>
    <property type="match status" value="1"/>
</dbReference>
<comment type="caution">
    <text evidence="5">The sequence shown here is derived from an EMBL/GenBank/DDBJ whole genome shotgun (WGS) entry which is preliminary data.</text>
</comment>
<keyword evidence="6" id="KW-1185">Reference proteome</keyword>
<feature type="domain" description="Thioredoxin-like fold" evidence="4">
    <location>
        <begin position="25"/>
        <end position="122"/>
    </location>
</feature>
<evidence type="ECO:0000313" key="5">
    <source>
        <dbReference type="EMBL" id="KAK3368648.1"/>
    </source>
</evidence>
<dbReference type="SFLD" id="SFLDG01180">
    <property type="entry name" value="SUF1"/>
    <property type="match status" value="1"/>
</dbReference>
<dbReference type="Proteomes" id="UP001285441">
    <property type="component" value="Unassembled WGS sequence"/>
</dbReference>
<evidence type="ECO:0000256" key="1">
    <source>
        <dbReference type="ARBA" id="ARBA00006475"/>
    </source>
</evidence>
<evidence type="ECO:0008006" key="7">
    <source>
        <dbReference type="Google" id="ProtNLM"/>
    </source>
</evidence>
<dbReference type="InterPro" id="IPR012336">
    <property type="entry name" value="Thioredoxin-like_fold"/>
</dbReference>
<dbReference type="InterPro" id="IPR026928">
    <property type="entry name" value="FAX/IsoI-like"/>
</dbReference>
<gene>
    <name evidence="5" type="ORF">B0H63DRAFT_488870</name>
</gene>
<protein>
    <recommendedName>
        <fullName evidence="7">Thioredoxin-like fold domain-containing protein</fullName>
    </recommendedName>
</protein>
<dbReference type="InterPro" id="IPR040079">
    <property type="entry name" value="Glutathione_S-Trfase"/>
</dbReference>
<evidence type="ECO:0000256" key="2">
    <source>
        <dbReference type="ARBA" id="ARBA00007409"/>
    </source>
</evidence>
<reference evidence="5" key="2">
    <citation type="submission" date="2023-06" db="EMBL/GenBank/DDBJ databases">
        <authorList>
            <consortium name="Lawrence Berkeley National Laboratory"/>
            <person name="Haridas S."/>
            <person name="Hensen N."/>
            <person name="Bonometti L."/>
            <person name="Westerberg I."/>
            <person name="Brannstrom I.O."/>
            <person name="Guillou S."/>
            <person name="Cros-Aarteil S."/>
            <person name="Calhoun S."/>
            <person name="Kuo A."/>
            <person name="Mondo S."/>
            <person name="Pangilinan J."/>
            <person name="Riley R."/>
            <person name="LaButti K."/>
            <person name="Andreopoulos B."/>
            <person name="Lipzen A."/>
            <person name="Chen C."/>
            <person name="Yanf M."/>
            <person name="Daum C."/>
            <person name="Ng V."/>
            <person name="Clum A."/>
            <person name="Steindorff A."/>
            <person name="Ohm R."/>
            <person name="Martin F."/>
            <person name="Silar P."/>
            <person name="Natvig D."/>
            <person name="Lalanne C."/>
            <person name="Gautier V."/>
            <person name="Ament-velasquez S.L."/>
            <person name="Kruys A."/>
            <person name="Hutchinson M.I."/>
            <person name="Powell A.J."/>
            <person name="Barry K."/>
            <person name="Miller A.N."/>
            <person name="Grigoriev I.V."/>
            <person name="Debuchy R."/>
            <person name="Gladieux P."/>
            <person name="Thoren M.H."/>
            <person name="Johannesson H."/>
        </authorList>
    </citation>
    <scope>NUCLEOTIDE SEQUENCE</scope>
    <source>
        <strain evidence="5">CBS 232.78</strain>
    </source>
</reference>
<dbReference type="EMBL" id="JAULSW010000010">
    <property type="protein sequence ID" value="KAK3368648.1"/>
    <property type="molecule type" value="Genomic_DNA"/>
</dbReference>
<dbReference type="PANTHER" id="PTHR12289:SF41">
    <property type="entry name" value="FAILED AXON CONNECTIONS-RELATED"/>
    <property type="match status" value="1"/>
</dbReference>
<sequence length="259" mass="29228">MAVKSQAPITLYRGFATTNTHVWSPFVNKLETRFRLAGITYRVDVGGPRQGPRGKIPYIAYGEGGELIGDTALITRRLVSDGIVTDLNAQLSPAEKAIDLSVRSLCEDKMSFLMARERWVDNYYLMRDGALAALPWLVRCVVGNLVYRKVTGALYGQGTGRYTDEEVREMRRGVWEALSDLLAERRKVVRDREAPFWVLGREEPTEADATVYALVATGLVCTAAPDTQKIVREFPVLVDYARRIHGKYFGDYDIWEEQV</sequence>
<dbReference type="GO" id="GO:0005737">
    <property type="term" value="C:cytoplasm"/>
    <property type="evidence" value="ECO:0007669"/>
    <property type="project" value="TreeGrafter"/>
</dbReference>
<accession>A0AAE0K244</accession>
<dbReference type="PANTHER" id="PTHR12289">
    <property type="entry name" value="METAXIN RELATED"/>
    <property type="match status" value="1"/>
</dbReference>
<dbReference type="SFLD" id="SFLDG01200">
    <property type="entry name" value="SUF1.1"/>
    <property type="match status" value="1"/>
</dbReference>
<evidence type="ECO:0000259" key="3">
    <source>
        <dbReference type="Pfam" id="PF17171"/>
    </source>
</evidence>
<dbReference type="Pfam" id="PF17171">
    <property type="entry name" value="GST_C_6"/>
    <property type="match status" value="1"/>
</dbReference>
<evidence type="ECO:0000259" key="4">
    <source>
        <dbReference type="Pfam" id="PF17172"/>
    </source>
</evidence>
<dbReference type="CDD" id="cd03193">
    <property type="entry name" value="GST_C_Metaxin"/>
    <property type="match status" value="1"/>
</dbReference>
<evidence type="ECO:0000313" key="6">
    <source>
        <dbReference type="Proteomes" id="UP001285441"/>
    </source>
</evidence>
<comment type="similarity">
    <text evidence="1">Belongs to the FAX family.</text>
</comment>
<proteinExistence type="inferred from homology"/>
<dbReference type="InterPro" id="IPR050931">
    <property type="entry name" value="Mito_Protein_Transport_Metaxin"/>
</dbReference>
<name>A0AAE0K244_9PEZI</name>
<reference evidence="5" key="1">
    <citation type="journal article" date="2023" name="Mol. Phylogenet. Evol.">
        <title>Genome-scale phylogeny and comparative genomics of the fungal order Sordariales.</title>
        <authorList>
            <person name="Hensen N."/>
            <person name="Bonometti L."/>
            <person name="Westerberg I."/>
            <person name="Brannstrom I.O."/>
            <person name="Guillou S."/>
            <person name="Cros-Aarteil S."/>
            <person name="Calhoun S."/>
            <person name="Haridas S."/>
            <person name="Kuo A."/>
            <person name="Mondo S."/>
            <person name="Pangilinan J."/>
            <person name="Riley R."/>
            <person name="LaButti K."/>
            <person name="Andreopoulos B."/>
            <person name="Lipzen A."/>
            <person name="Chen C."/>
            <person name="Yan M."/>
            <person name="Daum C."/>
            <person name="Ng V."/>
            <person name="Clum A."/>
            <person name="Steindorff A."/>
            <person name="Ohm R.A."/>
            <person name="Martin F."/>
            <person name="Silar P."/>
            <person name="Natvig D.O."/>
            <person name="Lalanne C."/>
            <person name="Gautier V."/>
            <person name="Ament-Velasquez S.L."/>
            <person name="Kruys A."/>
            <person name="Hutchinson M.I."/>
            <person name="Powell A.J."/>
            <person name="Barry K."/>
            <person name="Miller A.N."/>
            <person name="Grigoriev I.V."/>
            <person name="Debuchy R."/>
            <person name="Gladieux P."/>
            <person name="Hiltunen Thoren M."/>
            <person name="Johannesson H."/>
        </authorList>
    </citation>
    <scope>NUCLEOTIDE SEQUENCE</scope>
    <source>
        <strain evidence="5">CBS 232.78</strain>
    </source>
</reference>
<comment type="similarity">
    <text evidence="2">Belongs to the GST superfamily.</text>
</comment>
<organism evidence="5 6">
    <name type="scientific">Podospora didyma</name>
    <dbReference type="NCBI Taxonomy" id="330526"/>
    <lineage>
        <taxon>Eukaryota</taxon>
        <taxon>Fungi</taxon>
        <taxon>Dikarya</taxon>
        <taxon>Ascomycota</taxon>
        <taxon>Pezizomycotina</taxon>
        <taxon>Sordariomycetes</taxon>
        <taxon>Sordariomycetidae</taxon>
        <taxon>Sordariales</taxon>
        <taxon>Podosporaceae</taxon>
        <taxon>Podospora</taxon>
    </lineage>
</organism>